<reference evidence="2" key="1">
    <citation type="submission" date="2014-12" db="EMBL/GenBank/DDBJ databases">
        <title>Insight into the proteome of Arion vulgaris.</title>
        <authorList>
            <person name="Aradska J."/>
            <person name="Bulat T."/>
            <person name="Smidak R."/>
            <person name="Sarate P."/>
            <person name="Gangsoo J."/>
            <person name="Sialana F."/>
            <person name="Bilban M."/>
            <person name="Lubec G."/>
        </authorList>
    </citation>
    <scope>NUCLEOTIDE SEQUENCE</scope>
    <source>
        <tissue evidence="2">Skin</tissue>
    </source>
</reference>
<dbReference type="AlphaFoldDB" id="A0A0B6XTM5"/>
<name>A0A0B6XTM5_9EUPU</name>
<accession>A0A0B6XTM5</accession>
<gene>
    <name evidence="2" type="primary">ORF837</name>
</gene>
<dbReference type="EMBL" id="HACG01000368">
    <property type="protein sequence ID" value="CEK47233.1"/>
    <property type="molecule type" value="Transcribed_RNA"/>
</dbReference>
<feature type="non-terminal residue" evidence="2">
    <location>
        <position position="1"/>
    </location>
</feature>
<protein>
    <submittedName>
        <fullName evidence="2">Uncharacterized protein</fullName>
    </submittedName>
</protein>
<feature type="region of interest" description="Disordered" evidence="1">
    <location>
        <begin position="33"/>
        <end position="72"/>
    </location>
</feature>
<feature type="compositionally biased region" description="Low complexity" evidence="1">
    <location>
        <begin position="63"/>
        <end position="72"/>
    </location>
</feature>
<feature type="non-terminal residue" evidence="2">
    <location>
        <position position="113"/>
    </location>
</feature>
<evidence type="ECO:0000313" key="2">
    <source>
        <dbReference type="EMBL" id="CEK47233.1"/>
    </source>
</evidence>
<proteinExistence type="predicted"/>
<evidence type="ECO:0000256" key="1">
    <source>
        <dbReference type="SAM" id="MobiDB-lite"/>
    </source>
</evidence>
<organism evidence="2">
    <name type="scientific">Arion vulgaris</name>
    <dbReference type="NCBI Taxonomy" id="1028688"/>
    <lineage>
        <taxon>Eukaryota</taxon>
        <taxon>Metazoa</taxon>
        <taxon>Spiralia</taxon>
        <taxon>Lophotrochozoa</taxon>
        <taxon>Mollusca</taxon>
        <taxon>Gastropoda</taxon>
        <taxon>Heterobranchia</taxon>
        <taxon>Euthyneura</taxon>
        <taxon>Panpulmonata</taxon>
        <taxon>Eupulmonata</taxon>
        <taxon>Stylommatophora</taxon>
        <taxon>Helicina</taxon>
        <taxon>Arionoidea</taxon>
        <taxon>Arionidae</taxon>
        <taxon>Arion</taxon>
    </lineage>
</organism>
<sequence>KVLSIDTTVPSMSQQHDIMSECEDNDIEDLSLSQISNSSDSKYDKSLDSPSMVTDDGFDDSNESSLDASSSSLTLCFSLSRKSSRKRTVTKNDDFVCTDTLVIPQPAKQRKMQ</sequence>